<gene>
    <name evidence="2" type="ORF">AFR_19410</name>
</gene>
<evidence type="ECO:0000313" key="2">
    <source>
        <dbReference type="EMBL" id="AGZ42154.1"/>
    </source>
</evidence>
<dbReference type="KEGG" id="afs:AFR_19410"/>
<evidence type="ECO:0000256" key="1">
    <source>
        <dbReference type="SAM" id="Phobius"/>
    </source>
</evidence>
<feature type="transmembrane region" description="Helical" evidence="1">
    <location>
        <begin position="120"/>
        <end position="142"/>
    </location>
</feature>
<keyword evidence="3" id="KW-1185">Reference proteome</keyword>
<keyword evidence="1" id="KW-0472">Membrane</keyword>
<dbReference type="Pfam" id="PF22564">
    <property type="entry name" value="HAAS"/>
    <property type="match status" value="1"/>
</dbReference>
<organism evidence="2 3">
    <name type="scientific">Actinoplanes friuliensis DSM 7358</name>
    <dbReference type="NCBI Taxonomy" id="1246995"/>
    <lineage>
        <taxon>Bacteria</taxon>
        <taxon>Bacillati</taxon>
        <taxon>Actinomycetota</taxon>
        <taxon>Actinomycetes</taxon>
        <taxon>Micromonosporales</taxon>
        <taxon>Micromonosporaceae</taxon>
        <taxon>Actinoplanes</taxon>
    </lineage>
</organism>
<dbReference type="InterPro" id="IPR047928">
    <property type="entry name" value="Perm_prefix_1"/>
</dbReference>
<feature type="transmembrane region" description="Helical" evidence="1">
    <location>
        <begin position="83"/>
        <end position="108"/>
    </location>
</feature>
<dbReference type="HOGENOM" id="CLU_070045_0_0_11"/>
<dbReference type="OrthoDB" id="3171769at2"/>
<feature type="transmembrane region" description="Helical" evidence="1">
    <location>
        <begin position="212"/>
        <end position="234"/>
    </location>
</feature>
<feature type="transmembrane region" description="Helical" evidence="1">
    <location>
        <begin position="284"/>
        <end position="304"/>
    </location>
</feature>
<reference evidence="2 3" key="1">
    <citation type="journal article" date="2014" name="J. Biotechnol.">
        <title>Complete genome sequence of the actinobacterium Actinoplanes friuliensis HAG 010964, producer of the lipopeptide antibiotic friulimycin.</title>
        <authorList>
            <person name="Ruckert C."/>
            <person name="Szczepanowski R."/>
            <person name="Albersmeier A."/>
            <person name="Goesmann A."/>
            <person name="Fischer N."/>
            <person name="Steinkamper A."/>
            <person name="Puhler A."/>
            <person name="Biener R."/>
            <person name="Schwartz D."/>
            <person name="Kalinowski J."/>
        </authorList>
    </citation>
    <scope>NUCLEOTIDE SEQUENCE [LARGE SCALE GENOMIC DNA]</scope>
    <source>
        <strain evidence="2 3">DSM 7358</strain>
    </source>
</reference>
<dbReference type="PATRIC" id="fig|1246995.3.peg.3940"/>
<dbReference type="RefSeq" id="WP_023362526.1">
    <property type="nucleotide sequence ID" value="NC_022657.1"/>
</dbReference>
<dbReference type="eggNOG" id="COG0604">
    <property type="taxonomic scope" value="Bacteria"/>
</dbReference>
<feature type="transmembrane region" description="Helical" evidence="1">
    <location>
        <begin position="241"/>
        <end position="264"/>
    </location>
</feature>
<accession>U5VZ64</accession>
<dbReference type="STRING" id="1246995.AFR_19410"/>
<name>U5VZ64_9ACTN</name>
<sequence>MSSLSDRYVETTLRRLPARQRSDIERELRASIADAVDDRLEAGADPDEAETAVLTELGDPDRLAAGFADRPLQLIGPRLYLDYLRLLTTLLATVVPAVAAAVGFVRGVEEDSVVTVVGDTLGAAVTTAVHIAVWTTVLFAIIERTPALRRLPGRSWTPDALPAAPPSRRARWGELVAESLAFVLVTAFILLSPVVSTERDAQGDPVGVLSPWFWETGLVWVFVALGAVLLGFSFARYYLRWSLALTLAGALVTVVNAVALVWAAATDRILNPAFVTAAEWPADAARWINIGLIVIALGTLLSAVTEAFGRSRRR</sequence>
<evidence type="ECO:0000313" key="3">
    <source>
        <dbReference type="Proteomes" id="UP000017746"/>
    </source>
</evidence>
<dbReference type="EMBL" id="CP006272">
    <property type="protein sequence ID" value="AGZ42154.1"/>
    <property type="molecule type" value="Genomic_DNA"/>
</dbReference>
<dbReference type="AlphaFoldDB" id="U5VZ64"/>
<protein>
    <submittedName>
        <fullName evidence="2">NADPH:quinone reductase-like protein</fullName>
    </submittedName>
</protein>
<dbReference type="NCBIfam" id="NF038403">
    <property type="entry name" value="perm_prefix_1"/>
    <property type="match status" value="1"/>
</dbReference>
<dbReference type="Proteomes" id="UP000017746">
    <property type="component" value="Chromosome"/>
</dbReference>
<feature type="transmembrane region" description="Helical" evidence="1">
    <location>
        <begin position="175"/>
        <end position="192"/>
    </location>
</feature>
<keyword evidence="1" id="KW-1133">Transmembrane helix</keyword>
<proteinExistence type="predicted"/>
<keyword evidence="1" id="KW-0812">Transmembrane</keyword>